<accession>A0A1A8XQ34</accession>
<evidence type="ECO:0000313" key="3">
    <source>
        <dbReference type="EMBL" id="SBT07255.1"/>
    </source>
</evidence>
<dbReference type="Pfam" id="PF13470">
    <property type="entry name" value="PIN_3"/>
    <property type="match status" value="1"/>
</dbReference>
<name>A0A1A8XQ34_9RHOO</name>
<dbReference type="Proteomes" id="UP000199600">
    <property type="component" value="Unassembled WGS sequence"/>
</dbReference>
<dbReference type="AlphaFoldDB" id="A0A1A8XQ34"/>
<dbReference type="InterPro" id="IPR002716">
    <property type="entry name" value="PIN_dom"/>
</dbReference>
<proteinExistence type="predicted"/>
<dbReference type="InterPro" id="IPR058652">
    <property type="entry name" value="VapC50_C"/>
</dbReference>
<dbReference type="Pfam" id="PF26343">
    <property type="entry name" value="VapC50_C"/>
    <property type="match status" value="1"/>
</dbReference>
<organism evidence="3 4">
    <name type="scientific">Candidatus Propionivibrio aalborgensis</name>
    <dbReference type="NCBI Taxonomy" id="1860101"/>
    <lineage>
        <taxon>Bacteria</taxon>
        <taxon>Pseudomonadati</taxon>
        <taxon>Pseudomonadota</taxon>
        <taxon>Betaproteobacteria</taxon>
        <taxon>Rhodocyclales</taxon>
        <taxon>Rhodocyclaceae</taxon>
        <taxon>Propionivibrio</taxon>
    </lineage>
</organism>
<dbReference type="RefSeq" id="WP_186410809.1">
    <property type="nucleotide sequence ID" value="NZ_FLQY01000127.1"/>
</dbReference>
<protein>
    <submittedName>
        <fullName evidence="3">PIN domain protein</fullName>
    </submittedName>
</protein>
<evidence type="ECO:0000259" key="1">
    <source>
        <dbReference type="Pfam" id="PF13470"/>
    </source>
</evidence>
<reference evidence="3 4" key="1">
    <citation type="submission" date="2016-06" db="EMBL/GenBank/DDBJ databases">
        <authorList>
            <person name="Kjaerup R.B."/>
            <person name="Dalgaard T.S."/>
            <person name="Juul-Madsen H.R."/>
        </authorList>
    </citation>
    <scope>NUCLEOTIDE SEQUENCE [LARGE SCALE GENOMIC DNA]</scope>
    <source>
        <strain evidence="3">2</strain>
    </source>
</reference>
<feature type="domain" description="VapC50 C-terminal" evidence="2">
    <location>
        <begin position="135"/>
        <end position="188"/>
    </location>
</feature>
<gene>
    <name evidence="3" type="ORF">PROAA_2120005</name>
</gene>
<sequence length="193" mass="21948">MAGHVRYTAVIDACVFYGMLKTDALMSLCARGLFAAKWSERIEGEWIGHLAQRIPAKKTEIFSRRDKMRLVAPDWEVCEQGIAAIEPVLHLPDMDDRHVLAAAIVGHADCIVTDDKRGFDDEVIGQYGIEVIDTDSFIINQLDLDEYQALAAFKAMRLRWRNPNATPEDFCAVFEKNKLLLTAQRLRERIELI</sequence>
<keyword evidence="4" id="KW-1185">Reference proteome</keyword>
<feature type="domain" description="PIN" evidence="1">
    <location>
        <begin position="9"/>
        <end position="117"/>
    </location>
</feature>
<dbReference type="EMBL" id="FLQY01000127">
    <property type="protein sequence ID" value="SBT07255.1"/>
    <property type="molecule type" value="Genomic_DNA"/>
</dbReference>
<evidence type="ECO:0000259" key="2">
    <source>
        <dbReference type="Pfam" id="PF26343"/>
    </source>
</evidence>
<evidence type="ECO:0000313" key="4">
    <source>
        <dbReference type="Proteomes" id="UP000199600"/>
    </source>
</evidence>